<dbReference type="Proteomes" id="UP000504624">
    <property type="component" value="Unplaced"/>
</dbReference>
<dbReference type="OrthoDB" id="6365676at2759"/>
<dbReference type="GeneID" id="108508810"/>
<protein>
    <submittedName>
        <fullName evidence="3">Transcription factor Sp2</fullName>
    </submittedName>
</protein>
<proteinExistence type="predicted"/>
<feature type="compositionally biased region" description="Low complexity" evidence="1">
    <location>
        <begin position="1"/>
        <end position="18"/>
    </location>
</feature>
<name>A0A6J0J302_9PASS</name>
<accession>A0A6J0J302</accession>
<dbReference type="CTD" id="6668"/>
<feature type="region of interest" description="Disordered" evidence="1">
    <location>
        <begin position="1"/>
        <end position="38"/>
    </location>
</feature>
<evidence type="ECO:0000313" key="2">
    <source>
        <dbReference type="Proteomes" id="UP000504624"/>
    </source>
</evidence>
<evidence type="ECO:0000313" key="3">
    <source>
        <dbReference type="RefSeq" id="XP_017693393.1"/>
    </source>
</evidence>
<gene>
    <name evidence="3" type="primary">SP2</name>
</gene>
<organism evidence="2 3">
    <name type="scientific">Lepidothrix coronata</name>
    <name type="common">blue-crowned manakin</name>
    <dbReference type="NCBI Taxonomy" id="321398"/>
    <lineage>
        <taxon>Eukaryota</taxon>
        <taxon>Metazoa</taxon>
        <taxon>Chordata</taxon>
        <taxon>Craniata</taxon>
        <taxon>Vertebrata</taxon>
        <taxon>Euteleostomi</taxon>
        <taxon>Archelosauria</taxon>
        <taxon>Archosauria</taxon>
        <taxon>Dinosauria</taxon>
        <taxon>Saurischia</taxon>
        <taxon>Theropoda</taxon>
        <taxon>Coelurosauria</taxon>
        <taxon>Aves</taxon>
        <taxon>Neognathae</taxon>
        <taxon>Neoaves</taxon>
        <taxon>Telluraves</taxon>
        <taxon>Australaves</taxon>
        <taxon>Passeriformes</taxon>
        <taxon>Pipridae</taxon>
        <taxon>Lepidothrix</taxon>
    </lineage>
</organism>
<reference evidence="3" key="1">
    <citation type="submission" date="2025-08" db="UniProtKB">
        <authorList>
            <consortium name="RefSeq"/>
        </authorList>
    </citation>
    <scope>IDENTIFICATION</scope>
</reference>
<keyword evidence="2" id="KW-1185">Reference proteome</keyword>
<evidence type="ECO:0000256" key="1">
    <source>
        <dbReference type="SAM" id="MobiDB-lite"/>
    </source>
</evidence>
<sequence>MAVAPSGSSCSSPVSRSPGPGGSRKPPPRKERPLPKIAPAGGILSLNAAQLAAAAQAMQTININGVQVQGVPVTITNAGGQQQLTVQNVSGNNLTISGLSPTQIQLQMEQALSGEIQPGEKRRRMACTCPNCKDGEKR</sequence>
<dbReference type="RefSeq" id="XP_017693393.1">
    <property type="nucleotide sequence ID" value="XM_017837904.1"/>
</dbReference>
<dbReference type="AlphaFoldDB" id="A0A6J0J302"/>